<dbReference type="Pfam" id="PF13374">
    <property type="entry name" value="TPR_10"/>
    <property type="match status" value="2"/>
</dbReference>
<dbReference type="InterPro" id="IPR035994">
    <property type="entry name" value="Nucleoside_phosphorylase_sf"/>
</dbReference>
<accession>A0A8H5ZG68</accession>
<dbReference type="PANTHER" id="PTHR46082:SF6">
    <property type="entry name" value="AAA+ ATPASE DOMAIN-CONTAINING PROTEIN-RELATED"/>
    <property type="match status" value="1"/>
</dbReference>
<dbReference type="GO" id="GO:0009116">
    <property type="term" value="P:nucleoside metabolic process"/>
    <property type="evidence" value="ECO:0007669"/>
    <property type="project" value="InterPro"/>
</dbReference>
<organism evidence="3 4">
    <name type="scientific">Cochliobolus sativus</name>
    <name type="common">Common root rot and spot blotch fungus</name>
    <name type="synonym">Bipolaris sorokiniana</name>
    <dbReference type="NCBI Taxonomy" id="45130"/>
    <lineage>
        <taxon>Eukaryota</taxon>
        <taxon>Fungi</taxon>
        <taxon>Dikarya</taxon>
        <taxon>Ascomycota</taxon>
        <taxon>Pezizomycotina</taxon>
        <taxon>Dothideomycetes</taxon>
        <taxon>Pleosporomycetidae</taxon>
        <taxon>Pleosporales</taxon>
        <taxon>Pleosporineae</taxon>
        <taxon>Pleosporaceae</taxon>
        <taxon>Bipolaris</taxon>
    </lineage>
</organism>
<dbReference type="EMBL" id="WNKQ01000014">
    <property type="protein sequence ID" value="KAF5847258.1"/>
    <property type="molecule type" value="Genomic_DNA"/>
</dbReference>
<feature type="domain" description="NACHT" evidence="2">
    <location>
        <begin position="368"/>
        <end position="522"/>
    </location>
</feature>
<dbReference type="InterPro" id="IPR000845">
    <property type="entry name" value="Nucleoside_phosphorylase_d"/>
</dbReference>
<evidence type="ECO:0000259" key="1">
    <source>
        <dbReference type="Pfam" id="PF01048"/>
    </source>
</evidence>
<dbReference type="GO" id="GO:0003824">
    <property type="term" value="F:catalytic activity"/>
    <property type="evidence" value="ECO:0007669"/>
    <property type="project" value="InterPro"/>
</dbReference>
<dbReference type="SUPFAM" id="SSF52540">
    <property type="entry name" value="P-loop containing nucleoside triphosphate hydrolases"/>
    <property type="match status" value="1"/>
</dbReference>
<comment type="caution">
    <text evidence="3">The sequence shown here is derived from an EMBL/GenBank/DDBJ whole genome shotgun (WGS) entry which is preliminary data.</text>
</comment>
<dbReference type="PANTHER" id="PTHR46082">
    <property type="entry name" value="ATP/GTP-BINDING PROTEIN-RELATED"/>
    <property type="match status" value="1"/>
</dbReference>
<dbReference type="Pfam" id="PF05729">
    <property type="entry name" value="NACHT"/>
    <property type="match status" value="1"/>
</dbReference>
<dbReference type="InterPro" id="IPR053137">
    <property type="entry name" value="NLR-like"/>
</dbReference>
<dbReference type="InterPro" id="IPR019734">
    <property type="entry name" value="TPR_rpt"/>
</dbReference>
<evidence type="ECO:0008006" key="5">
    <source>
        <dbReference type="Google" id="ProtNLM"/>
    </source>
</evidence>
<evidence type="ECO:0000259" key="2">
    <source>
        <dbReference type="Pfam" id="PF05729"/>
    </source>
</evidence>
<sequence length="869" mass="96646">MASSTQLSCADYHVAWICPVADIELLPARLMLDGEHPTPPYDTHYDENTYVCGTINGHAVVVATCPPGETGNVNAGRLTGSMFKTFPNIRMAVLVGIGGGIPSLEMSENALENVHLGDVVVGWPGDGKPACVYHDRGRAKGGGQFELVGTMGNPDWRLTNALGVLAVDYEMGKTTFNEQLTRLQRSKAKKFAHPGLEHDKLFKAAYRHTGNYRSSCTTCDPSELVQRPQRSVEEQQTLVFHRGRIATGNAVIQDGEVRDNIRDRCDGALCVEMEAAGVDANRRCLVIRGISDYADSHKSDMWRSYAAGKAAAFTRELLCKVQPNTVKEMEGVSEAPWLVPLPKPQSFVGRETQLAQLNTHISSKGCRRLAIYGLGGCGKTALALEAAYQTREQQPKCAVFWVPAVTLAGFEQAYRDIGLLLGIPSIADTKADVKQLVKARLSDERFGQWLMIIDNADDVKVLFAAIDEGNGIDRLIDHLPHSRKGSIVFTTRTAKAAHDLAESEVIELGELGKEEAKEVLRTRLFLKHQHQVENKAIVDEFLSMLAFLALAIVQAVAFINQNDSKISEYILLYRASEQEATNLLNEDFQDQGRYREAKNPVATTWYISFEQIQEHDKLAVEYLSFMACTASNDIPESMLPTKGSQVTQMKAIGTLKAYAFITERETAEGKWQGLQEQKQAQRLAKAFDVHSLVHLAMRGWLKTHDQWPEWVGKTTSRLIEAIPYGDFRTRDVWTAYLPHAVHVAGLPEVYETEERAELLHRVGNCENTLGHYRAAEWAYRQVLARTEKVLGNEHSDTLTIRNNLANILRGQGKNAEADQMNKETLVLREKVSGKEHHCMNGLAAGLSHEGKYVEAAQMFREALALEEKY</sequence>
<dbReference type="Proteomes" id="UP000624244">
    <property type="component" value="Unassembled WGS sequence"/>
</dbReference>
<gene>
    <name evidence="3" type="ORF">GGP41_003552</name>
</gene>
<name>A0A8H5ZG68_COCSA</name>
<feature type="domain" description="Nucleoside phosphorylase" evidence="1">
    <location>
        <begin position="37"/>
        <end position="310"/>
    </location>
</feature>
<dbReference type="InterPro" id="IPR027417">
    <property type="entry name" value="P-loop_NTPase"/>
</dbReference>
<dbReference type="SMART" id="SM00028">
    <property type="entry name" value="TPR"/>
    <property type="match status" value="3"/>
</dbReference>
<dbReference type="SUPFAM" id="SSF53167">
    <property type="entry name" value="Purine and uridine phosphorylases"/>
    <property type="match status" value="1"/>
</dbReference>
<dbReference type="Gene3D" id="3.40.50.1580">
    <property type="entry name" value="Nucleoside phosphorylase domain"/>
    <property type="match status" value="1"/>
</dbReference>
<dbReference type="Gene3D" id="1.25.40.10">
    <property type="entry name" value="Tetratricopeptide repeat domain"/>
    <property type="match status" value="1"/>
</dbReference>
<reference evidence="3" key="1">
    <citation type="submission" date="2019-11" db="EMBL/GenBank/DDBJ databases">
        <title>Bipolaris sorokiniana Genome sequencing.</title>
        <authorList>
            <person name="Wang H."/>
        </authorList>
    </citation>
    <scope>NUCLEOTIDE SEQUENCE</scope>
</reference>
<dbReference type="Pfam" id="PF01048">
    <property type="entry name" value="PNP_UDP_1"/>
    <property type="match status" value="1"/>
</dbReference>
<dbReference type="SUPFAM" id="SSF48452">
    <property type="entry name" value="TPR-like"/>
    <property type="match status" value="1"/>
</dbReference>
<evidence type="ECO:0000313" key="3">
    <source>
        <dbReference type="EMBL" id="KAF5847258.1"/>
    </source>
</evidence>
<evidence type="ECO:0000313" key="4">
    <source>
        <dbReference type="Proteomes" id="UP000624244"/>
    </source>
</evidence>
<proteinExistence type="predicted"/>
<dbReference type="InterPro" id="IPR011990">
    <property type="entry name" value="TPR-like_helical_dom_sf"/>
</dbReference>
<protein>
    <recommendedName>
        <fullName evidence="5">Nucleoside phosphorylase domain-containing protein</fullName>
    </recommendedName>
</protein>
<dbReference type="AlphaFoldDB" id="A0A8H5ZG68"/>
<dbReference type="InterPro" id="IPR007111">
    <property type="entry name" value="NACHT_NTPase"/>
</dbReference>
<dbReference type="Gene3D" id="3.40.50.300">
    <property type="entry name" value="P-loop containing nucleotide triphosphate hydrolases"/>
    <property type="match status" value="1"/>
</dbReference>